<feature type="transmembrane region" description="Helical" evidence="1">
    <location>
        <begin position="78"/>
        <end position="99"/>
    </location>
</feature>
<dbReference type="EMBL" id="HBIM01020815">
    <property type="protein sequence ID" value="CAE0418729.1"/>
    <property type="molecule type" value="Transcribed_RNA"/>
</dbReference>
<organism evidence="2">
    <name type="scientific">Amphora coffeiformis</name>
    <dbReference type="NCBI Taxonomy" id="265554"/>
    <lineage>
        <taxon>Eukaryota</taxon>
        <taxon>Sar</taxon>
        <taxon>Stramenopiles</taxon>
        <taxon>Ochrophyta</taxon>
        <taxon>Bacillariophyta</taxon>
        <taxon>Bacillariophyceae</taxon>
        <taxon>Bacillariophycidae</taxon>
        <taxon>Thalassiophysales</taxon>
        <taxon>Catenulaceae</taxon>
        <taxon>Amphora</taxon>
    </lineage>
</organism>
<name>A0A7S3LE99_9STRA</name>
<sequence>MTFTISIAPGQPIKRQPIPTGLDGQIWDDFCDTYDAIVVHPYRRAKLLIVVSFLALLLFIMGAMTLTGDNATFLPTGTAFLVGPCVFLIIAAGAAVYMYGVYPRVSHDLEELCQQATTTVSSSSSSADHFHGIAVTFHYCHNDARHDLSEHVIQIAPLPDIETAVPATEEWNNPLLRGHKPQQQPI</sequence>
<evidence type="ECO:0000256" key="1">
    <source>
        <dbReference type="SAM" id="Phobius"/>
    </source>
</evidence>
<feature type="transmembrane region" description="Helical" evidence="1">
    <location>
        <begin position="47"/>
        <end position="66"/>
    </location>
</feature>
<evidence type="ECO:0000313" key="2">
    <source>
        <dbReference type="EMBL" id="CAE0418729.1"/>
    </source>
</evidence>
<keyword evidence="1" id="KW-0472">Membrane</keyword>
<protein>
    <submittedName>
        <fullName evidence="2">Uncharacterized protein</fullName>
    </submittedName>
</protein>
<gene>
    <name evidence="2" type="ORF">ACOF00016_LOCUS15596</name>
</gene>
<keyword evidence="1" id="KW-1133">Transmembrane helix</keyword>
<dbReference type="AlphaFoldDB" id="A0A7S3LE99"/>
<proteinExistence type="predicted"/>
<reference evidence="2" key="1">
    <citation type="submission" date="2021-01" db="EMBL/GenBank/DDBJ databases">
        <authorList>
            <person name="Corre E."/>
            <person name="Pelletier E."/>
            <person name="Niang G."/>
            <person name="Scheremetjew M."/>
            <person name="Finn R."/>
            <person name="Kale V."/>
            <person name="Holt S."/>
            <person name="Cochrane G."/>
            <person name="Meng A."/>
            <person name="Brown T."/>
            <person name="Cohen L."/>
        </authorList>
    </citation>
    <scope>NUCLEOTIDE SEQUENCE</scope>
    <source>
        <strain evidence="2">CCMP127</strain>
    </source>
</reference>
<accession>A0A7S3LE99</accession>
<keyword evidence="1" id="KW-0812">Transmembrane</keyword>